<gene>
    <name evidence="2" type="ORF">FOZ62_007999</name>
</gene>
<evidence type="ECO:0000313" key="3">
    <source>
        <dbReference type="Proteomes" id="UP000574390"/>
    </source>
</evidence>
<accession>A0A7J6PSG5</accession>
<protein>
    <submittedName>
        <fullName evidence="2">Uncharacterized protein</fullName>
    </submittedName>
</protein>
<name>A0A7J6PSG5_PEROL</name>
<evidence type="ECO:0000256" key="1">
    <source>
        <dbReference type="SAM" id="MobiDB-lite"/>
    </source>
</evidence>
<comment type="caution">
    <text evidence="2">The sequence shown here is derived from an EMBL/GenBank/DDBJ whole genome shotgun (WGS) entry which is preliminary data.</text>
</comment>
<proteinExistence type="predicted"/>
<reference evidence="2 3" key="1">
    <citation type="submission" date="2020-04" db="EMBL/GenBank/DDBJ databases">
        <title>Perkinsus olseni comparative genomics.</title>
        <authorList>
            <person name="Bogema D.R."/>
        </authorList>
    </citation>
    <scope>NUCLEOTIDE SEQUENCE [LARGE SCALE GENOMIC DNA]</scope>
    <source>
        <strain evidence="2">ATCC PRA-205</strain>
    </source>
</reference>
<feature type="region of interest" description="Disordered" evidence="1">
    <location>
        <begin position="141"/>
        <end position="166"/>
    </location>
</feature>
<dbReference type="Proteomes" id="UP000574390">
    <property type="component" value="Unassembled WGS sequence"/>
</dbReference>
<evidence type="ECO:0000313" key="2">
    <source>
        <dbReference type="EMBL" id="KAF4699005.1"/>
    </source>
</evidence>
<sequence>VVDYLPSSMSYAGSGSLSTIRPAAAAAADATSTCIENTMEDERLMTAKIAPRYRHGLAGTAESTMPPRAQPSADTVEDFDEECEKYLASHPDFMRTLWHDRLVQRQTGLLEKHMQMTQRQHQDLTMAIKQVLSLHVEGMTKQMEAGEQQKESARDRAQKEAQDKLD</sequence>
<dbReference type="EMBL" id="JABANM010034822">
    <property type="protein sequence ID" value="KAF4699005.1"/>
    <property type="molecule type" value="Genomic_DNA"/>
</dbReference>
<organism evidence="2 3">
    <name type="scientific">Perkinsus olseni</name>
    <name type="common">Perkinsus atlanticus</name>
    <dbReference type="NCBI Taxonomy" id="32597"/>
    <lineage>
        <taxon>Eukaryota</taxon>
        <taxon>Sar</taxon>
        <taxon>Alveolata</taxon>
        <taxon>Perkinsozoa</taxon>
        <taxon>Perkinsea</taxon>
        <taxon>Perkinsida</taxon>
        <taxon>Perkinsidae</taxon>
        <taxon>Perkinsus</taxon>
    </lineage>
</organism>
<dbReference type="AlphaFoldDB" id="A0A7J6PSG5"/>
<feature type="non-terminal residue" evidence="2">
    <location>
        <position position="166"/>
    </location>
</feature>
<feature type="non-terminal residue" evidence="2">
    <location>
        <position position="1"/>
    </location>
</feature>
<feature type="compositionally biased region" description="Basic and acidic residues" evidence="1">
    <location>
        <begin position="147"/>
        <end position="166"/>
    </location>
</feature>